<feature type="region of interest" description="Disordered" evidence="1">
    <location>
        <begin position="1"/>
        <end position="33"/>
    </location>
</feature>
<feature type="compositionally biased region" description="Polar residues" evidence="1">
    <location>
        <begin position="1"/>
        <end position="10"/>
    </location>
</feature>
<proteinExistence type="predicted"/>
<accession>A0A317UUI6</accession>
<comment type="caution">
    <text evidence="2">The sequence shown here is derived from an EMBL/GenBank/DDBJ whole genome shotgun (WGS) entry which is preliminary data.</text>
</comment>
<dbReference type="AlphaFoldDB" id="A0A317UUI6"/>
<evidence type="ECO:0000256" key="1">
    <source>
        <dbReference type="SAM" id="MobiDB-lite"/>
    </source>
</evidence>
<name>A0A317UUI6_9EURO</name>
<feature type="region of interest" description="Disordered" evidence="1">
    <location>
        <begin position="41"/>
        <end position="60"/>
    </location>
</feature>
<protein>
    <submittedName>
        <fullName evidence="2">Uncharacterized protein</fullName>
    </submittedName>
</protein>
<dbReference type="GeneID" id="37118348"/>
<dbReference type="RefSeq" id="XP_025461245.1">
    <property type="nucleotide sequence ID" value="XM_025616205.1"/>
</dbReference>
<sequence>MEAPNLQSTRNRQEREPRTRKGTGRAGEDHGLRWAITPFLKRGPAKGPVRHQSQRGNLPGREEVWTGFRQLRSAAFHLPHRTTGPAWPCRMRANAPVSESHSWGTTFVWGGPCVHPFSHTKWATQLRPLPGL</sequence>
<reference evidence="2 3" key="1">
    <citation type="submission" date="2016-12" db="EMBL/GenBank/DDBJ databases">
        <title>The genomes of Aspergillus section Nigri reveals drivers in fungal speciation.</title>
        <authorList>
            <consortium name="DOE Joint Genome Institute"/>
            <person name="Vesth T.C."/>
            <person name="Nybo J."/>
            <person name="Theobald S."/>
            <person name="Brandl J."/>
            <person name="Frisvad J.C."/>
            <person name="Nielsen K.F."/>
            <person name="Lyhne E.K."/>
            <person name="Kogle M.E."/>
            <person name="Kuo A."/>
            <person name="Riley R."/>
            <person name="Clum A."/>
            <person name="Nolan M."/>
            <person name="Lipzen A."/>
            <person name="Salamov A."/>
            <person name="Henrissat B."/>
            <person name="Wiebenga A."/>
            <person name="De Vries R.P."/>
            <person name="Grigoriev I.V."/>
            <person name="Mortensen U.H."/>
            <person name="Andersen M.R."/>
            <person name="Baker S.E."/>
        </authorList>
    </citation>
    <scope>NUCLEOTIDE SEQUENCE [LARGE SCALE GENOMIC DNA]</scope>
    <source>
        <strain evidence="2 3">CBS 115572</strain>
    </source>
</reference>
<evidence type="ECO:0000313" key="3">
    <source>
        <dbReference type="Proteomes" id="UP000246702"/>
    </source>
</evidence>
<organism evidence="2 3">
    <name type="scientific">Aspergillus sclerotioniger CBS 115572</name>
    <dbReference type="NCBI Taxonomy" id="1450535"/>
    <lineage>
        <taxon>Eukaryota</taxon>
        <taxon>Fungi</taxon>
        <taxon>Dikarya</taxon>
        <taxon>Ascomycota</taxon>
        <taxon>Pezizomycotina</taxon>
        <taxon>Eurotiomycetes</taxon>
        <taxon>Eurotiomycetidae</taxon>
        <taxon>Eurotiales</taxon>
        <taxon>Aspergillaceae</taxon>
        <taxon>Aspergillus</taxon>
        <taxon>Aspergillus subgen. Circumdati</taxon>
    </lineage>
</organism>
<dbReference type="OrthoDB" id="4513931at2759"/>
<dbReference type="Proteomes" id="UP000246702">
    <property type="component" value="Unassembled WGS sequence"/>
</dbReference>
<evidence type="ECO:0000313" key="2">
    <source>
        <dbReference type="EMBL" id="PWY63700.1"/>
    </source>
</evidence>
<dbReference type="STRING" id="1450535.A0A317UUI6"/>
<gene>
    <name evidence="2" type="ORF">BO94DRAFT_594587</name>
</gene>
<keyword evidence="3" id="KW-1185">Reference proteome</keyword>
<dbReference type="EMBL" id="MSFK01000112">
    <property type="protein sequence ID" value="PWY63700.1"/>
    <property type="molecule type" value="Genomic_DNA"/>
</dbReference>